<dbReference type="Proteomes" id="UP000716004">
    <property type="component" value="Unassembled WGS sequence"/>
</dbReference>
<gene>
    <name evidence="2" type="ORF">J9259_09705</name>
</gene>
<evidence type="ECO:0000256" key="1">
    <source>
        <dbReference type="SAM" id="Phobius"/>
    </source>
</evidence>
<feature type="transmembrane region" description="Helical" evidence="1">
    <location>
        <begin position="12"/>
        <end position="30"/>
    </location>
</feature>
<evidence type="ECO:0008006" key="4">
    <source>
        <dbReference type="Google" id="ProtNLM"/>
    </source>
</evidence>
<keyword evidence="1" id="KW-0472">Membrane</keyword>
<keyword evidence="1" id="KW-1133">Transmembrane helix</keyword>
<keyword evidence="1" id="KW-0812">Transmembrane</keyword>
<comment type="caution">
    <text evidence="2">The sequence shown here is derived from an EMBL/GenBank/DDBJ whole genome shotgun (WGS) entry which is preliminary data.</text>
</comment>
<evidence type="ECO:0000313" key="3">
    <source>
        <dbReference type="Proteomes" id="UP000716004"/>
    </source>
</evidence>
<dbReference type="CDD" id="cd22231">
    <property type="entry name" value="RHH_NikR_HicB-like"/>
    <property type="match status" value="1"/>
</dbReference>
<sequence length="86" mass="9810">IDLHQTTPLVPILSGVISWRLISLFLFTLYGTADREDTIKVPHDLVLKVEKAISTSDMGYRNRSEFIIEAVREKVQQLSKIKEVQA</sequence>
<organism evidence="2 3">
    <name type="scientific">Candidatus Sysuiplasma superficiale</name>
    <dbReference type="NCBI Taxonomy" id="2823368"/>
    <lineage>
        <taxon>Archaea</taxon>
        <taxon>Methanobacteriati</taxon>
        <taxon>Thermoplasmatota</taxon>
        <taxon>Thermoplasmata</taxon>
        <taxon>Candidatus Sysuiplasmatales</taxon>
        <taxon>Candidatus Sysuiplasmataceae</taxon>
        <taxon>Candidatus Sysuiplasma</taxon>
    </lineage>
</organism>
<dbReference type="AlphaFoldDB" id="A0A8J7YU80"/>
<accession>A0A8J7YU80</accession>
<dbReference type="InterPro" id="IPR013321">
    <property type="entry name" value="Arc_rbn_hlx_hlx"/>
</dbReference>
<feature type="non-terminal residue" evidence="2">
    <location>
        <position position="1"/>
    </location>
</feature>
<dbReference type="Gene3D" id="1.10.1220.10">
    <property type="entry name" value="Met repressor-like"/>
    <property type="match status" value="1"/>
</dbReference>
<protein>
    <recommendedName>
        <fullName evidence="4">CopG family transcriptional regulator</fullName>
    </recommendedName>
</protein>
<proteinExistence type="predicted"/>
<reference evidence="2" key="1">
    <citation type="submission" date="2021-04" db="EMBL/GenBank/DDBJ databases">
        <title>Genomic insights into ecological role and evolution of a novel Thermoplasmata order Candidatus Sysuiplasmatales.</title>
        <authorList>
            <person name="Yuan Y."/>
        </authorList>
    </citation>
    <scope>NUCLEOTIDE SEQUENCE</scope>
    <source>
        <strain evidence="2">YP2-bin.285</strain>
    </source>
</reference>
<dbReference type="EMBL" id="JAGVSJ010000064">
    <property type="protein sequence ID" value="MBX8632768.1"/>
    <property type="molecule type" value="Genomic_DNA"/>
</dbReference>
<evidence type="ECO:0000313" key="2">
    <source>
        <dbReference type="EMBL" id="MBX8632768.1"/>
    </source>
</evidence>
<dbReference type="GO" id="GO:0006355">
    <property type="term" value="P:regulation of DNA-templated transcription"/>
    <property type="evidence" value="ECO:0007669"/>
    <property type="project" value="InterPro"/>
</dbReference>
<name>A0A8J7YU80_9ARCH</name>